<dbReference type="Pfam" id="PF11807">
    <property type="entry name" value="UstYa"/>
    <property type="match status" value="1"/>
</dbReference>
<evidence type="ECO:0000256" key="6">
    <source>
        <dbReference type="ARBA" id="ARBA00023026"/>
    </source>
</evidence>
<evidence type="ECO:0000256" key="9">
    <source>
        <dbReference type="ARBA" id="ARBA00035112"/>
    </source>
</evidence>
<keyword evidence="7" id="KW-0472">Membrane</keyword>
<gene>
    <name evidence="10" type="ORF">N0V93_003691</name>
</gene>
<evidence type="ECO:0000256" key="4">
    <source>
        <dbReference type="ARBA" id="ARBA00022989"/>
    </source>
</evidence>
<sequence>MHTPPVDKIAEWPENLDFTSQSKETDNNWLDLLEDRFFSVSEEEAIEAWGEERHKYIDQKNGGYTAGLDVFHSLHCLNEIRMALTPERYTQHGMPVETSTAHTAHCLDVIRQHIQCYGSTTLIPTQYREDAHRPYIDSNQEHVCRDFSYLRHYMRRRSAEGDLYVARDQTLTTVGSSALDQEVEIKVVDSEVPA</sequence>
<dbReference type="EMBL" id="JAPEVB010000002">
    <property type="protein sequence ID" value="KAJ4394473.1"/>
    <property type="molecule type" value="Genomic_DNA"/>
</dbReference>
<name>A0A9W8YZP8_9PEZI</name>
<dbReference type="PANTHER" id="PTHR33365">
    <property type="entry name" value="YALI0B05434P"/>
    <property type="match status" value="1"/>
</dbReference>
<comment type="similarity">
    <text evidence="9">Belongs to the ustYa family.</text>
</comment>
<evidence type="ECO:0000256" key="5">
    <source>
        <dbReference type="ARBA" id="ARBA00023002"/>
    </source>
</evidence>
<organism evidence="10 11">
    <name type="scientific">Gnomoniopsis smithogilvyi</name>
    <dbReference type="NCBI Taxonomy" id="1191159"/>
    <lineage>
        <taxon>Eukaryota</taxon>
        <taxon>Fungi</taxon>
        <taxon>Dikarya</taxon>
        <taxon>Ascomycota</taxon>
        <taxon>Pezizomycotina</taxon>
        <taxon>Sordariomycetes</taxon>
        <taxon>Sordariomycetidae</taxon>
        <taxon>Diaporthales</taxon>
        <taxon>Gnomoniaceae</taxon>
        <taxon>Gnomoniopsis</taxon>
    </lineage>
</organism>
<dbReference type="OrthoDB" id="3687641at2759"/>
<keyword evidence="4" id="KW-1133">Transmembrane helix</keyword>
<reference evidence="10" key="1">
    <citation type="submission" date="2022-10" db="EMBL/GenBank/DDBJ databases">
        <title>Tapping the CABI collections for fungal endophytes: first genome assemblies for Collariella, Neodidymelliopsis, Ascochyta clinopodiicola, Didymella pomorum, Didymosphaeria variabile, Neocosmospora piperis and Neocucurbitaria cava.</title>
        <authorList>
            <person name="Hill R."/>
        </authorList>
    </citation>
    <scope>NUCLEOTIDE SEQUENCE</scope>
    <source>
        <strain evidence="10">IMI 355082</strain>
    </source>
</reference>
<dbReference type="InterPro" id="IPR021765">
    <property type="entry name" value="UstYa-like"/>
</dbReference>
<evidence type="ECO:0000256" key="1">
    <source>
        <dbReference type="ARBA" id="ARBA00004167"/>
    </source>
</evidence>
<evidence type="ECO:0000313" key="11">
    <source>
        <dbReference type="Proteomes" id="UP001140453"/>
    </source>
</evidence>
<dbReference type="GO" id="GO:0016491">
    <property type="term" value="F:oxidoreductase activity"/>
    <property type="evidence" value="ECO:0007669"/>
    <property type="project" value="UniProtKB-KW"/>
</dbReference>
<proteinExistence type="inferred from homology"/>
<dbReference type="Proteomes" id="UP001140453">
    <property type="component" value="Unassembled WGS sequence"/>
</dbReference>
<dbReference type="PANTHER" id="PTHR33365:SF4">
    <property type="entry name" value="CYCLOCHLOROTINE BIOSYNTHESIS PROTEIN O"/>
    <property type="match status" value="1"/>
</dbReference>
<evidence type="ECO:0000256" key="7">
    <source>
        <dbReference type="ARBA" id="ARBA00023136"/>
    </source>
</evidence>
<dbReference type="GO" id="GO:0016020">
    <property type="term" value="C:membrane"/>
    <property type="evidence" value="ECO:0007669"/>
    <property type="project" value="UniProtKB-SubCell"/>
</dbReference>
<dbReference type="AlphaFoldDB" id="A0A9W8YZP8"/>
<keyword evidence="6" id="KW-0843">Virulence</keyword>
<accession>A0A9W8YZP8</accession>
<comment type="pathway">
    <text evidence="2">Mycotoxin biosynthesis.</text>
</comment>
<evidence type="ECO:0000256" key="8">
    <source>
        <dbReference type="ARBA" id="ARBA00023180"/>
    </source>
</evidence>
<evidence type="ECO:0000256" key="3">
    <source>
        <dbReference type="ARBA" id="ARBA00022692"/>
    </source>
</evidence>
<evidence type="ECO:0000256" key="2">
    <source>
        <dbReference type="ARBA" id="ARBA00004685"/>
    </source>
</evidence>
<keyword evidence="3" id="KW-0812">Transmembrane</keyword>
<keyword evidence="5" id="KW-0560">Oxidoreductase</keyword>
<keyword evidence="8" id="KW-0325">Glycoprotein</keyword>
<comment type="subcellular location">
    <subcellularLocation>
        <location evidence="1">Membrane</location>
        <topology evidence="1">Single-pass membrane protein</topology>
    </subcellularLocation>
</comment>
<keyword evidence="11" id="KW-1185">Reference proteome</keyword>
<evidence type="ECO:0000313" key="10">
    <source>
        <dbReference type="EMBL" id="KAJ4394473.1"/>
    </source>
</evidence>
<dbReference type="GO" id="GO:0043386">
    <property type="term" value="P:mycotoxin biosynthetic process"/>
    <property type="evidence" value="ECO:0007669"/>
    <property type="project" value="InterPro"/>
</dbReference>
<protein>
    <submittedName>
        <fullName evidence="10">Uncharacterized protein</fullName>
    </submittedName>
</protein>
<comment type="caution">
    <text evidence="10">The sequence shown here is derived from an EMBL/GenBank/DDBJ whole genome shotgun (WGS) entry which is preliminary data.</text>
</comment>